<dbReference type="SUPFAM" id="SSF103084">
    <property type="entry name" value="Holliday junction resolvase RusA"/>
    <property type="match status" value="1"/>
</dbReference>
<evidence type="ECO:0000313" key="1">
    <source>
        <dbReference type="EMBL" id="MFC3980204.1"/>
    </source>
</evidence>
<proteinExistence type="predicted"/>
<protein>
    <submittedName>
        <fullName evidence="1">Uncharacterized protein</fullName>
    </submittedName>
</protein>
<dbReference type="Gene3D" id="3.30.1330.70">
    <property type="entry name" value="Holliday junction resolvase RusA"/>
    <property type="match status" value="1"/>
</dbReference>
<reference evidence="2" key="1">
    <citation type="journal article" date="2019" name="Int. J. Syst. Evol. Microbiol.">
        <title>The Global Catalogue of Microorganisms (GCM) 10K type strain sequencing project: providing services to taxonomists for standard genome sequencing and annotation.</title>
        <authorList>
            <consortium name="The Broad Institute Genomics Platform"/>
            <consortium name="The Broad Institute Genome Sequencing Center for Infectious Disease"/>
            <person name="Wu L."/>
            <person name="Ma J."/>
        </authorList>
    </citation>
    <scope>NUCLEOTIDE SEQUENCE [LARGE SCALE GENOMIC DNA]</scope>
    <source>
        <strain evidence="2">TBRC 7912</strain>
    </source>
</reference>
<sequence>MTAADLTTGPAAGARTWTITLPAGLQVMNANKRIHHMQRVKLTRTLREAGKAAAEAAQIPQLARAHVFGVFSPPDRRRRDVGNLYPSFKAMIDGLVDAGVLPDDDDRHLVGPDMRIGPVVKGGQLQLLVIELPAPEAVDQ</sequence>
<comment type="caution">
    <text evidence="1">The sequence shown here is derived from an EMBL/GenBank/DDBJ whole genome shotgun (WGS) entry which is preliminary data.</text>
</comment>
<dbReference type="RefSeq" id="WP_386189191.1">
    <property type="nucleotide sequence ID" value="NZ_JBHSBC010000008.1"/>
</dbReference>
<dbReference type="Proteomes" id="UP001595698">
    <property type="component" value="Unassembled WGS sequence"/>
</dbReference>
<name>A0ABV8EUZ5_9ACTN</name>
<accession>A0ABV8EUZ5</accession>
<dbReference type="EMBL" id="JBHSBC010000008">
    <property type="protein sequence ID" value="MFC3980204.1"/>
    <property type="molecule type" value="Genomic_DNA"/>
</dbReference>
<keyword evidence="2" id="KW-1185">Reference proteome</keyword>
<evidence type="ECO:0000313" key="2">
    <source>
        <dbReference type="Proteomes" id="UP001595698"/>
    </source>
</evidence>
<gene>
    <name evidence="1" type="ORF">ACFOYY_08745</name>
</gene>
<organism evidence="1 2">
    <name type="scientific">Streptosporangium jomthongense</name>
    <dbReference type="NCBI Taxonomy" id="1193683"/>
    <lineage>
        <taxon>Bacteria</taxon>
        <taxon>Bacillati</taxon>
        <taxon>Actinomycetota</taxon>
        <taxon>Actinomycetes</taxon>
        <taxon>Streptosporangiales</taxon>
        <taxon>Streptosporangiaceae</taxon>
        <taxon>Streptosporangium</taxon>
    </lineage>
</organism>
<dbReference type="InterPro" id="IPR036614">
    <property type="entry name" value="RusA-like_sf"/>
</dbReference>